<feature type="transmembrane region" description="Helical" evidence="2">
    <location>
        <begin position="213"/>
        <end position="234"/>
    </location>
</feature>
<name>A0A485KKJ9_9STRA</name>
<keyword evidence="2" id="KW-0472">Membrane</keyword>
<dbReference type="GO" id="GO:0016020">
    <property type="term" value="C:membrane"/>
    <property type="evidence" value="ECO:0007669"/>
    <property type="project" value="InterPro"/>
</dbReference>
<dbReference type="OrthoDB" id="65567at2759"/>
<feature type="transmembrane region" description="Helical" evidence="2">
    <location>
        <begin position="31"/>
        <end position="56"/>
    </location>
</feature>
<dbReference type="EMBL" id="CAADRA010005126">
    <property type="protein sequence ID" value="VFT85436.1"/>
    <property type="molecule type" value="Genomic_DNA"/>
</dbReference>
<keyword evidence="2" id="KW-0812">Transmembrane</keyword>
<dbReference type="EMBL" id="VJMH01005105">
    <property type="protein sequence ID" value="KAF0700940.1"/>
    <property type="molecule type" value="Genomic_DNA"/>
</dbReference>
<comment type="similarity">
    <text evidence="1">Belongs to the multi antimicrobial extrusion (MATE) (TC 2.A.66.1) family.</text>
</comment>
<keyword evidence="5" id="KW-1185">Reference proteome</keyword>
<accession>A0A485KKJ9</accession>
<dbReference type="GO" id="GO:0015297">
    <property type="term" value="F:antiporter activity"/>
    <property type="evidence" value="ECO:0007669"/>
    <property type="project" value="InterPro"/>
</dbReference>
<feature type="transmembrane region" description="Helical" evidence="2">
    <location>
        <begin position="371"/>
        <end position="402"/>
    </location>
</feature>
<evidence type="ECO:0000256" key="1">
    <source>
        <dbReference type="ARBA" id="ARBA00010199"/>
    </source>
</evidence>
<feature type="transmembrane region" description="Helical" evidence="2">
    <location>
        <begin position="441"/>
        <end position="462"/>
    </location>
</feature>
<dbReference type="Proteomes" id="UP000332933">
    <property type="component" value="Unassembled WGS sequence"/>
</dbReference>
<reference evidence="3" key="2">
    <citation type="submission" date="2019-06" db="EMBL/GenBank/DDBJ databases">
        <title>Genomics analysis of Aphanomyces spp. identifies a new class of oomycete effector associated with host adaptation.</title>
        <authorList>
            <person name="Gaulin E."/>
        </authorList>
    </citation>
    <scope>NUCLEOTIDE SEQUENCE</scope>
    <source>
        <strain evidence="3">CBS 578.67</strain>
    </source>
</reference>
<evidence type="ECO:0000313" key="3">
    <source>
        <dbReference type="EMBL" id="KAF0700940.1"/>
    </source>
</evidence>
<keyword evidence="2" id="KW-1133">Transmembrane helix</keyword>
<evidence type="ECO:0000313" key="4">
    <source>
        <dbReference type="EMBL" id="VFT85436.1"/>
    </source>
</evidence>
<feature type="transmembrane region" description="Helical" evidence="2">
    <location>
        <begin position="414"/>
        <end position="435"/>
    </location>
</feature>
<feature type="transmembrane region" description="Helical" evidence="2">
    <location>
        <begin position="340"/>
        <end position="359"/>
    </location>
</feature>
<gene>
    <name evidence="4" type="primary">Aste57867_8550</name>
    <name evidence="3" type="ORF">As57867_008518</name>
    <name evidence="4" type="ORF">ASTE57867_8550</name>
</gene>
<evidence type="ECO:0000256" key="2">
    <source>
        <dbReference type="SAM" id="Phobius"/>
    </source>
</evidence>
<dbReference type="GO" id="GO:0042910">
    <property type="term" value="F:xenobiotic transmembrane transporter activity"/>
    <property type="evidence" value="ECO:0007669"/>
    <property type="project" value="InterPro"/>
</dbReference>
<dbReference type="InterPro" id="IPR002528">
    <property type="entry name" value="MATE_fam"/>
</dbReference>
<dbReference type="AlphaFoldDB" id="A0A485KKJ9"/>
<dbReference type="PANTHER" id="PTHR11206">
    <property type="entry name" value="MULTIDRUG RESISTANCE PROTEIN"/>
    <property type="match status" value="1"/>
</dbReference>
<organism evidence="4 5">
    <name type="scientific">Aphanomyces stellatus</name>
    <dbReference type="NCBI Taxonomy" id="120398"/>
    <lineage>
        <taxon>Eukaryota</taxon>
        <taxon>Sar</taxon>
        <taxon>Stramenopiles</taxon>
        <taxon>Oomycota</taxon>
        <taxon>Saprolegniomycetes</taxon>
        <taxon>Saprolegniales</taxon>
        <taxon>Verrucalvaceae</taxon>
        <taxon>Aphanomyces</taxon>
    </lineage>
</organism>
<dbReference type="Pfam" id="PF01554">
    <property type="entry name" value="MatE"/>
    <property type="match status" value="2"/>
</dbReference>
<reference evidence="4 5" key="1">
    <citation type="submission" date="2019-03" db="EMBL/GenBank/DDBJ databases">
        <authorList>
            <person name="Gaulin E."/>
            <person name="Dumas B."/>
        </authorList>
    </citation>
    <scope>NUCLEOTIDE SEQUENCE [LARGE SCALE GENOMIC DNA]</scope>
    <source>
        <strain evidence="4">CBS 568.67</strain>
    </source>
</reference>
<feature type="transmembrane region" description="Helical" evidence="2">
    <location>
        <begin position="177"/>
        <end position="201"/>
    </location>
</feature>
<proteinExistence type="inferred from homology"/>
<feature type="transmembrane region" description="Helical" evidence="2">
    <location>
        <begin position="137"/>
        <end position="156"/>
    </location>
</feature>
<evidence type="ECO:0000313" key="5">
    <source>
        <dbReference type="Proteomes" id="UP000332933"/>
    </source>
</evidence>
<protein>
    <submittedName>
        <fullName evidence="4">Aste57867_8550 protein</fullName>
    </submittedName>
</protein>
<sequence>MKSPTWTHTISTQRMPGAASAPLSLAAEASILFRLAVPTFVSSLSFTALSMIEMILAGHLGTSEMTAVAFSQIIFDFTSTAFTQGFNKGLSAVGSQAYGAKNYVLLGRCAQMGCVGLTVAAVPLGVCWWFVGDLLGAFGVSAASVVLAKQYARLSVLSLWPRLMYQYLCVYFEAQQIVLPAAIISLSFVPIHVAINLLFVYGIPAWHVPGLGFVGLPLALACTAYTRLAVFLVYMMGYKRLHARSWHWTLDFLKTRYIAGQIRIGLPLALGQLFEDAQLQTMALLASTVNEISLDSHNSMLGLIFFLSSPIYGLESAGITRIGMYLGAGRPRQAKRLAKLLTLCICGLAAIIATVLMLNRHVVGQLYSVDPLVWVAMTQICTLAASGYVFLCVFYSSMAILVAQTRASPILCAFLWYIWRFTCVLVAFFIGAWLVGVPAAYVIGIVYKMGLLGIWIGMSLGYGITSLVSLRAATLSNWHDEAEKAVDRSKHKDDHKTTTDETSLL</sequence>